<evidence type="ECO:0000313" key="2">
    <source>
        <dbReference type="EMBL" id="KIM69729.1"/>
    </source>
</evidence>
<dbReference type="GO" id="GO:0001522">
    <property type="term" value="P:pseudouridine synthesis"/>
    <property type="evidence" value="ECO:0007669"/>
    <property type="project" value="InterPro"/>
</dbReference>
<dbReference type="GO" id="GO:0009982">
    <property type="term" value="F:pseudouridine synthase activity"/>
    <property type="evidence" value="ECO:0007669"/>
    <property type="project" value="InterPro"/>
</dbReference>
<proteinExistence type="predicted"/>
<protein>
    <recommendedName>
        <fullName evidence="1">Pseudouridine synthase RsuA/RluA-like domain-containing protein</fullName>
    </recommendedName>
</protein>
<dbReference type="InterPro" id="IPR006145">
    <property type="entry name" value="PsdUridine_synth_RsuA/RluA"/>
</dbReference>
<dbReference type="AlphaFoldDB" id="A0A0C3ENH0"/>
<dbReference type="STRING" id="1036808.A0A0C3ENH0"/>
<reference evidence="3" key="2">
    <citation type="submission" date="2015-01" db="EMBL/GenBank/DDBJ databases">
        <title>Evolutionary Origins and Diversification of the Mycorrhizal Mutualists.</title>
        <authorList>
            <consortium name="DOE Joint Genome Institute"/>
            <consortium name="Mycorrhizal Genomics Consortium"/>
            <person name="Kohler A."/>
            <person name="Kuo A."/>
            <person name="Nagy L.G."/>
            <person name="Floudas D."/>
            <person name="Copeland A."/>
            <person name="Barry K.W."/>
            <person name="Cichocki N."/>
            <person name="Veneault-Fourrey C."/>
            <person name="LaButti K."/>
            <person name="Lindquist E.A."/>
            <person name="Lipzen A."/>
            <person name="Lundell T."/>
            <person name="Morin E."/>
            <person name="Murat C."/>
            <person name="Riley R."/>
            <person name="Ohm R."/>
            <person name="Sun H."/>
            <person name="Tunlid A."/>
            <person name="Henrissat B."/>
            <person name="Grigoriev I.V."/>
            <person name="Hibbett D.S."/>
            <person name="Martin F."/>
        </authorList>
    </citation>
    <scope>NUCLEOTIDE SEQUENCE [LARGE SCALE GENOMIC DNA]</scope>
    <source>
        <strain evidence="3">Foug A</strain>
    </source>
</reference>
<dbReference type="OrthoDB" id="428658at2759"/>
<dbReference type="Pfam" id="PF00849">
    <property type="entry name" value="PseudoU_synth_2"/>
    <property type="match status" value="1"/>
</dbReference>
<dbReference type="CDD" id="cd02869">
    <property type="entry name" value="PseudoU_synth_RluA_like"/>
    <property type="match status" value="1"/>
</dbReference>
<dbReference type="PANTHER" id="PTHR21600">
    <property type="entry name" value="MITOCHONDRIAL RNA PSEUDOURIDINE SYNTHASE"/>
    <property type="match status" value="1"/>
</dbReference>
<dbReference type="GO" id="GO:0003723">
    <property type="term" value="F:RNA binding"/>
    <property type="evidence" value="ECO:0007669"/>
    <property type="project" value="InterPro"/>
</dbReference>
<dbReference type="Gene3D" id="3.30.2350.10">
    <property type="entry name" value="Pseudouridine synthase"/>
    <property type="match status" value="1"/>
</dbReference>
<reference evidence="2 3" key="1">
    <citation type="submission" date="2014-04" db="EMBL/GenBank/DDBJ databases">
        <authorList>
            <consortium name="DOE Joint Genome Institute"/>
            <person name="Kuo A."/>
            <person name="Kohler A."/>
            <person name="Nagy L.G."/>
            <person name="Floudas D."/>
            <person name="Copeland A."/>
            <person name="Barry K.W."/>
            <person name="Cichocki N."/>
            <person name="Veneault-Fourrey C."/>
            <person name="LaButti K."/>
            <person name="Lindquist E.A."/>
            <person name="Lipzen A."/>
            <person name="Lundell T."/>
            <person name="Morin E."/>
            <person name="Murat C."/>
            <person name="Sun H."/>
            <person name="Tunlid A."/>
            <person name="Henrissat B."/>
            <person name="Grigoriev I.V."/>
            <person name="Hibbett D.S."/>
            <person name="Martin F."/>
            <person name="Nordberg H.P."/>
            <person name="Cantor M.N."/>
            <person name="Hua S.X."/>
        </authorList>
    </citation>
    <scope>NUCLEOTIDE SEQUENCE [LARGE SCALE GENOMIC DNA]</scope>
    <source>
        <strain evidence="2 3">Foug A</strain>
    </source>
</reference>
<dbReference type="Proteomes" id="UP000053989">
    <property type="component" value="Unassembled WGS sequence"/>
</dbReference>
<accession>A0A0C3ENH0</accession>
<name>A0A0C3ENH0_9AGAM</name>
<sequence>MHPALKRIPNSRSWARYAIYADHSIIVLNKPPGLICQGLKSQGEVSPSRDVDKFNDLLRDLKDRFHMSNLPYAAHRLDKSTTGALVLAKNLVTARQLAQQFQTRTVSKTYLALVRGGAKSFPSKYGEIRKALEINEEGRVSIGAACDAKFAATDWELIGSSTKVPLSLLRLTLHTGLKHQLRVHLAHSLHTPILGDTLYSRKPLSEKITNLIHIPQNRLFLHSSRLTLSRYKKTGTKRHFRLGITAALPGDFVSMCNDLGIQLDPMDISGGLCVDDVPVGGNSTIENLQGKWLRPWRHLPTEL</sequence>
<keyword evidence="3" id="KW-1185">Reference proteome</keyword>
<dbReference type="PROSITE" id="PS01129">
    <property type="entry name" value="PSI_RLU"/>
    <property type="match status" value="1"/>
</dbReference>
<dbReference type="InParanoid" id="A0A0C3ENH0"/>
<organism evidence="2 3">
    <name type="scientific">Scleroderma citrinum Foug A</name>
    <dbReference type="NCBI Taxonomy" id="1036808"/>
    <lineage>
        <taxon>Eukaryota</taxon>
        <taxon>Fungi</taxon>
        <taxon>Dikarya</taxon>
        <taxon>Basidiomycota</taxon>
        <taxon>Agaricomycotina</taxon>
        <taxon>Agaricomycetes</taxon>
        <taxon>Agaricomycetidae</taxon>
        <taxon>Boletales</taxon>
        <taxon>Sclerodermatineae</taxon>
        <taxon>Sclerodermataceae</taxon>
        <taxon>Scleroderma</taxon>
    </lineage>
</organism>
<evidence type="ECO:0000313" key="3">
    <source>
        <dbReference type="Proteomes" id="UP000053989"/>
    </source>
</evidence>
<gene>
    <name evidence="2" type="ORF">SCLCIDRAFT_1208241</name>
</gene>
<dbReference type="InterPro" id="IPR020103">
    <property type="entry name" value="PsdUridine_synth_cat_dom_sf"/>
</dbReference>
<dbReference type="EMBL" id="KN822006">
    <property type="protein sequence ID" value="KIM69729.1"/>
    <property type="molecule type" value="Genomic_DNA"/>
</dbReference>
<dbReference type="InterPro" id="IPR006224">
    <property type="entry name" value="PsdUridine_synth_RluA-like_CS"/>
</dbReference>
<evidence type="ECO:0000259" key="1">
    <source>
        <dbReference type="Pfam" id="PF00849"/>
    </source>
</evidence>
<dbReference type="InterPro" id="IPR050188">
    <property type="entry name" value="RluA_PseudoU_synthase"/>
</dbReference>
<dbReference type="HOGENOM" id="CLU_016902_11_0_1"/>
<feature type="domain" description="Pseudouridine synthase RsuA/RluA-like" evidence="1">
    <location>
        <begin position="25"/>
        <end position="187"/>
    </location>
</feature>
<dbReference type="SUPFAM" id="SSF55120">
    <property type="entry name" value="Pseudouridine synthase"/>
    <property type="match status" value="1"/>
</dbReference>